<evidence type="ECO:0000313" key="1">
    <source>
        <dbReference type="EMBL" id="BDZ51694.1"/>
    </source>
</evidence>
<proteinExistence type="predicted"/>
<gene>
    <name evidence="1" type="ORF">GCM10025867_39350</name>
</gene>
<name>A0ABM8GTM5_9MICO</name>
<dbReference type="EMBL" id="AP027732">
    <property type="protein sequence ID" value="BDZ51694.1"/>
    <property type="molecule type" value="Genomic_DNA"/>
</dbReference>
<organism evidence="1 2">
    <name type="scientific">Frondihabitans sucicola</name>
    <dbReference type="NCBI Taxonomy" id="1268041"/>
    <lineage>
        <taxon>Bacteria</taxon>
        <taxon>Bacillati</taxon>
        <taxon>Actinomycetota</taxon>
        <taxon>Actinomycetes</taxon>
        <taxon>Micrococcales</taxon>
        <taxon>Microbacteriaceae</taxon>
        <taxon>Frondihabitans</taxon>
    </lineage>
</organism>
<sequence length="115" mass="12654">MLAAGELGRQVVAALAEPDRFECRRRLAFLVVSGSGERANAVSTFSRAVRVGMRLKLWKTKPISWARMSASFESPSEETCLPPSTTEPEVGLSRAPSIWRRVDFPPPVGPWIATI</sequence>
<keyword evidence="2" id="KW-1185">Reference proteome</keyword>
<dbReference type="Proteomes" id="UP001321486">
    <property type="component" value="Chromosome"/>
</dbReference>
<reference evidence="2" key="1">
    <citation type="journal article" date="2019" name="Int. J. Syst. Evol. Microbiol.">
        <title>The Global Catalogue of Microorganisms (GCM) 10K type strain sequencing project: providing services to taxonomists for standard genome sequencing and annotation.</title>
        <authorList>
            <consortium name="The Broad Institute Genomics Platform"/>
            <consortium name="The Broad Institute Genome Sequencing Center for Infectious Disease"/>
            <person name="Wu L."/>
            <person name="Ma J."/>
        </authorList>
    </citation>
    <scope>NUCLEOTIDE SEQUENCE [LARGE SCALE GENOMIC DNA]</scope>
    <source>
        <strain evidence="2">NBRC 108728</strain>
    </source>
</reference>
<evidence type="ECO:0000313" key="2">
    <source>
        <dbReference type="Proteomes" id="UP001321486"/>
    </source>
</evidence>
<accession>A0ABM8GTM5</accession>
<protein>
    <submittedName>
        <fullName evidence="1">Uncharacterized protein</fullName>
    </submittedName>
</protein>